<dbReference type="InterPro" id="IPR050782">
    <property type="entry name" value="PP1_regulatory_subunit_3"/>
</dbReference>
<name>A0A0H5CG34_CYBJN</name>
<dbReference type="GO" id="GO:0008157">
    <property type="term" value="F:protein phosphatase 1 binding"/>
    <property type="evidence" value="ECO:0007669"/>
    <property type="project" value="TreeGrafter"/>
</dbReference>
<feature type="compositionally biased region" description="Polar residues" evidence="1">
    <location>
        <begin position="232"/>
        <end position="247"/>
    </location>
</feature>
<dbReference type="GO" id="GO:0000164">
    <property type="term" value="C:protein phosphatase type 1 complex"/>
    <property type="evidence" value="ECO:0007669"/>
    <property type="project" value="TreeGrafter"/>
</dbReference>
<dbReference type="InterPro" id="IPR005036">
    <property type="entry name" value="CBM21_dom"/>
</dbReference>
<evidence type="ECO:0000313" key="3">
    <source>
        <dbReference type="EMBL" id="CEP23564.1"/>
    </source>
</evidence>
<evidence type="ECO:0000256" key="1">
    <source>
        <dbReference type="SAM" id="MobiDB-lite"/>
    </source>
</evidence>
<dbReference type="AlphaFoldDB" id="A0A0H5CG34"/>
<evidence type="ECO:0000259" key="2">
    <source>
        <dbReference type="PROSITE" id="PS51159"/>
    </source>
</evidence>
<dbReference type="InterPro" id="IPR038175">
    <property type="entry name" value="CBM21_dom_sf"/>
</dbReference>
<dbReference type="Proteomes" id="UP000038830">
    <property type="component" value="Unassembled WGS sequence"/>
</dbReference>
<dbReference type="GO" id="GO:2001069">
    <property type="term" value="F:glycogen binding"/>
    <property type="evidence" value="ECO:0007669"/>
    <property type="project" value="TreeGrafter"/>
</dbReference>
<protein>
    <submittedName>
        <fullName evidence="3">GAC1 protein</fullName>
    </submittedName>
</protein>
<proteinExistence type="predicted"/>
<feature type="compositionally biased region" description="Low complexity" evidence="1">
    <location>
        <begin position="1"/>
        <end position="22"/>
    </location>
</feature>
<dbReference type="GO" id="GO:0005979">
    <property type="term" value="P:regulation of glycogen biosynthetic process"/>
    <property type="evidence" value="ECO:0007669"/>
    <property type="project" value="TreeGrafter"/>
</dbReference>
<dbReference type="PROSITE" id="PS51159">
    <property type="entry name" value="CBM21"/>
    <property type="match status" value="1"/>
</dbReference>
<feature type="domain" description="CBM21" evidence="2">
    <location>
        <begin position="304"/>
        <end position="423"/>
    </location>
</feature>
<dbReference type="Gene3D" id="2.60.40.2440">
    <property type="entry name" value="Carbohydrate binding type-21 domain"/>
    <property type="match status" value="1"/>
</dbReference>
<dbReference type="PANTHER" id="PTHR12307:SF51">
    <property type="entry name" value="SERINE_THREONINE-PROTEIN PHOSPHATASE 1 REGULATORY SUBUNIT GAC1-RELATED"/>
    <property type="match status" value="1"/>
</dbReference>
<organism evidence="3 4">
    <name type="scientific">Cyberlindnera jadinii (strain ATCC 18201 / CBS 1600 / BCRC 20928 / JCM 3617 / NBRC 0987 / NRRL Y-1542)</name>
    <name type="common">Torula yeast</name>
    <name type="synonym">Candida utilis</name>
    <dbReference type="NCBI Taxonomy" id="983966"/>
    <lineage>
        <taxon>Eukaryota</taxon>
        <taxon>Fungi</taxon>
        <taxon>Dikarya</taxon>
        <taxon>Ascomycota</taxon>
        <taxon>Saccharomycotina</taxon>
        <taxon>Saccharomycetes</taxon>
        <taxon>Phaffomycetales</taxon>
        <taxon>Phaffomycetaceae</taxon>
        <taxon>Cyberlindnera</taxon>
    </lineage>
</organism>
<gene>
    <name evidence="3" type="primary">GAC1</name>
    <name evidence="3" type="ORF">BN1211_4176</name>
</gene>
<dbReference type="EMBL" id="CDQK01000004">
    <property type="protein sequence ID" value="CEP23564.1"/>
    <property type="molecule type" value="Genomic_DNA"/>
</dbReference>
<feature type="region of interest" description="Disordered" evidence="1">
    <location>
        <begin position="1"/>
        <end position="26"/>
    </location>
</feature>
<dbReference type="Pfam" id="PF03370">
    <property type="entry name" value="CBM_21"/>
    <property type="match status" value="1"/>
</dbReference>
<accession>A0A0H5CG34</accession>
<evidence type="ECO:0000313" key="4">
    <source>
        <dbReference type="Proteomes" id="UP000038830"/>
    </source>
</evidence>
<feature type="region of interest" description="Disordered" evidence="1">
    <location>
        <begin position="230"/>
        <end position="251"/>
    </location>
</feature>
<reference evidence="4" key="1">
    <citation type="journal article" date="2015" name="J. Biotechnol.">
        <title>The structure of the Cyberlindnera jadinii genome and its relation to Candida utilis analyzed by the occurrence of single nucleotide polymorphisms.</title>
        <authorList>
            <person name="Rupp O."/>
            <person name="Brinkrolf K."/>
            <person name="Buerth C."/>
            <person name="Kunigo M."/>
            <person name="Schneider J."/>
            <person name="Jaenicke S."/>
            <person name="Goesmann A."/>
            <person name="Puehler A."/>
            <person name="Jaeger K.-E."/>
            <person name="Ernst J.F."/>
        </authorList>
    </citation>
    <scope>NUCLEOTIDE SEQUENCE [LARGE SCALE GENOMIC DNA]</scope>
    <source>
        <strain evidence="4">ATCC 18201 / CBS 1600 / BCRC 20928 / JCM 3617 / NBRC 0987 / NRRL Y-1542</strain>
    </source>
</reference>
<dbReference type="PANTHER" id="PTHR12307">
    <property type="entry name" value="PROTEIN PHOSPHATASE 1 REGULATORY SUBUNIT"/>
    <property type="match status" value="1"/>
</dbReference>
<sequence>MTKSSVVSSTASSQQQSSTYQQNRTPRVCDPLALSMALDALEVSSQDGGLPSLTKESLFLLNLNNEQEHLKPQNSLILANSNSDFTTTPELTMSSSSSLASFDEASKDRMQLQKIYNDSNSSIATMVQKFSSSNSTLDLQAAARDSTAHVEHVNIGKEKDAKDFSTTSLSSLNSNIDTESTTTDVTLGKPRRLKSSLKLPGLHRSKSLPSAAKSVRFSAHLEVKTFSEHSKPSSISLDNSPESSPSGSDYDYEEEPKAFFDLKSSSYFNTSSDDSDSEEDYFSYKKKLRQSSWKLRATNYDFFNVHHRPQAVKLTSLAVRGTQLVGSVQVRNIHFEKYVEIKFSTDCWSSIYLVTASYARSVDSMTDQFNFEIDLNSTIMMNSKRMQRKNSSQPISVELCAKYVSNGQDIYYDNNGGQNYRFQLVSTLKKKQKLPRKHTKSSSYIDENFVSAKINSPPKVMTSGRYFSDDTDYFNTSADKYKYWQPTVKSVVSDPSTVCSTPSDKVFPSSFSASFAKTSHNATFKPMALPGYVSPKDSKENLKNNDSSYTDFLQKYCFFKSEAPKSNSHENVFIR</sequence>